<dbReference type="InterPro" id="IPR037523">
    <property type="entry name" value="VOC_core"/>
</dbReference>
<keyword evidence="1" id="KW-0479">Metal-binding</keyword>
<name>A0A2T0W602_9LACT</name>
<dbReference type="AlphaFoldDB" id="A0A2T0W602"/>
<sequence length="127" mass="14713">MELNAVHHVAIITSDYQKSKTFYTEVLGLEIIRENYRKERESYKLDLKIGSNQIELFSFPNAPARVNGPEAVGLRHLCFEVANVDEVKRSLEKKGIDVEEVRVDSYTAKRYTFFKDPDGLPLELYEQ</sequence>
<keyword evidence="4" id="KW-1185">Reference proteome</keyword>
<dbReference type="InterPro" id="IPR051332">
    <property type="entry name" value="Fosfomycin_Res_Enzymes"/>
</dbReference>
<dbReference type="Proteomes" id="UP000238205">
    <property type="component" value="Unassembled WGS sequence"/>
</dbReference>
<dbReference type="NCBIfam" id="NF008551">
    <property type="entry name" value="PRK11478.1"/>
    <property type="match status" value="1"/>
</dbReference>
<dbReference type="PANTHER" id="PTHR36113">
    <property type="entry name" value="LYASE, PUTATIVE-RELATED-RELATED"/>
    <property type="match status" value="1"/>
</dbReference>
<dbReference type="RefSeq" id="WP_170068856.1">
    <property type="nucleotide sequence ID" value="NZ_PVTO01000016.1"/>
</dbReference>
<feature type="domain" description="VOC" evidence="2">
    <location>
        <begin position="5"/>
        <end position="127"/>
    </location>
</feature>
<dbReference type="EMBL" id="PVTO01000016">
    <property type="protein sequence ID" value="PRY82141.1"/>
    <property type="molecule type" value="Genomic_DNA"/>
</dbReference>
<evidence type="ECO:0000313" key="3">
    <source>
        <dbReference type="EMBL" id="PRY82141.1"/>
    </source>
</evidence>
<dbReference type="SUPFAM" id="SSF54593">
    <property type="entry name" value="Glyoxalase/Bleomycin resistance protein/Dihydroxybiphenyl dioxygenase"/>
    <property type="match status" value="1"/>
</dbReference>
<dbReference type="InterPro" id="IPR029068">
    <property type="entry name" value="Glyas_Bleomycin-R_OHBP_Dase"/>
</dbReference>
<dbReference type="Gene3D" id="3.10.180.10">
    <property type="entry name" value="2,3-Dihydroxybiphenyl 1,2-Dioxygenase, domain 1"/>
    <property type="match status" value="1"/>
</dbReference>
<gene>
    <name evidence="3" type="ORF">CLV38_11648</name>
</gene>
<evidence type="ECO:0000256" key="1">
    <source>
        <dbReference type="ARBA" id="ARBA00022723"/>
    </source>
</evidence>
<dbReference type="Pfam" id="PF00903">
    <property type="entry name" value="Glyoxalase"/>
    <property type="match status" value="1"/>
</dbReference>
<proteinExistence type="predicted"/>
<dbReference type="InterPro" id="IPR004360">
    <property type="entry name" value="Glyas_Fos-R_dOase_dom"/>
</dbReference>
<dbReference type="InterPro" id="IPR037478">
    <property type="entry name" value="YwkD-like_dom"/>
</dbReference>
<evidence type="ECO:0000313" key="4">
    <source>
        <dbReference type="Proteomes" id="UP000238205"/>
    </source>
</evidence>
<accession>A0A2T0W602</accession>
<reference evidence="3 4" key="1">
    <citation type="submission" date="2018-03" db="EMBL/GenBank/DDBJ databases">
        <title>Genomic Encyclopedia of Archaeal and Bacterial Type Strains, Phase II (KMG-II): from individual species to whole genera.</title>
        <authorList>
            <person name="Goeker M."/>
        </authorList>
    </citation>
    <scope>NUCLEOTIDE SEQUENCE [LARGE SCALE GENOMIC DNA]</scope>
    <source>
        <strain evidence="3 4">DSM 13175</strain>
    </source>
</reference>
<comment type="caution">
    <text evidence="3">The sequence shown here is derived from an EMBL/GenBank/DDBJ whole genome shotgun (WGS) entry which is preliminary data.</text>
</comment>
<evidence type="ECO:0000259" key="2">
    <source>
        <dbReference type="PROSITE" id="PS51819"/>
    </source>
</evidence>
<protein>
    <submittedName>
        <fullName evidence="3">Glyoxylase I family protein</fullName>
    </submittedName>
</protein>
<dbReference type="GO" id="GO:0046872">
    <property type="term" value="F:metal ion binding"/>
    <property type="evidence" value="ECO:0007669"/>
    <property type="project" value="UniProtKB-KW"/>
</dbReference>
<dbReference type="CDD" id="cd08352">
    <property type="entry name" value="VOC_Bs_YwkD_like"/>
    <property type="match status" value="1"/>
</dbReference>
<dbReference type="PROSITE" id="PS51819">
    <property type="entry name" value="VOC"/>
    <property type="match status" value="1"/>
</dbReference>
<organism evidence="3 4">
    <name type="scientific">Alkalibacterium olivapovliticus</name>
    <dbReference type="NCBI Taxonomy" id="99907"/>
    <lineage>
        <taxon>Bacteria</taxon>
        <taxon>Bacillati</taxon>
        <taxon>Bacillota</taxon>
        <taxon>Bacilli</taxon>
        <taxon>Lactobacillales</taxon>
        <taxon>Carnobacteriaceae</taxon>
        <taxon>Alkalibacterium</taxon>
    </lineage>
</organism>
<dbReference type="PANTHER" id="PTHR36113:SF6">
    <property type="entry name" value="FOSFOMYCIN RESISTANCE PROTEIN FOSX"/>
    <property type="match status" value="1"/>
</dbReference>